<dbReference type="GO" id="GO:0005524">
    <property type="term" value="F:ATP binding"/>
    <property type="evidence" value="ECO:0007669"/>
    <property type="project" value="UniProtKB-KW"/>
</dbReference>
<dbReference type="PROSITE" id="PS01215">
    <property type="entry name" value="MRP"/>
    <property type="match status" value="1"/>
</dbReference>
<evidence type="ECO:0000256" key="3">
    <source>
        <dbReference type="ARBA" id="ARBA00022840"/>
    </source>
</evidence>
<gene>
    <name evidence="6" type="primary">mrp</name>
    <name evidence="6" type="ORF">DB43_DY00380</name>
</gene>
<dbReference type="PATRIC" id="fig|83552.4.peg.326"/>
<keyword evidence="4" id="KW-0408">Iron</keyword>
<dbReference type="PANTHER" id="PTHR42961">
    <property type="entry name" value="IRON-SULFUR PROTEIN NUBPL"/>
    <property type="match status" value="1"/>
</dbReference>
<dbReference type="InterPro" id="IPR027417">
    <property type="entry name" value="P-loop_NTPase"/>
</dbReference>
<name>A0A0C1EBK6_9BACT</name>
<evidence type="ECO:0000256" key="2">
    <source>
        <dbReference type="ARBA" id="ARBA00022741"/>
    </source>
</evidence>
<dbReference type="PANTHER" id="PTHR42961:SF2">
    <property type="entry name" value="IRON-SULFUR PROTEIN NUBPL"/>
    <property type="match status" value="1"/>
</dbReference>
<dbReference type="EMBL" id="JSAM01000019">
    <property type="protein sequence ID" value="KIA78487.1"/>
    <property type="molecule type" value="Genomic_DNA"/>
</dbReference>
<reference evidence="6 7" key="1">
    <citation type="journal article" date="2014" name="Mol. Biol. Evol.">
        <title>Massive expansion of Ubiquitination-related gene families within the Chlamydiae.</title>
        <authorList>
            <person name="Domman D."/>
            <person name="Collingro A."/>
            <person name="Lagkouvardos I."/>
            <person name="Gehre L."/>
            <person name="Weinmaier T."/>
            <person name="Rattei T."/>
            <person name="Subtil A."/>
            <person name="Horn M."/>
        </authorList>
    </citation>
    <scope>NUCLEOTIDE SEQUENCE [LARGE SCALE GENOMIC DNA]</scope>
    <source>
        <strain evidence="6 7">OEW1</strain>
    </source>
</reference>
<dbReference type="InterPro" id="IPR019591">
    <property type="entry name" value="Mrp/NBP35_ATP-bd"/>
</dbReference>
<dbReference type="GO" id="GO:0016226">
    <property type="term" value="P:iron-sulfur cluster assembly"/>
    <property type="evidence" value="ECO:0007669"/>
    <property type="project" value="InterPro"/>
</dbReference>
<evidence type="ECO:0000256" key="4">
    <source>
        <dbReference type="ARBA" id="ARBA00023004"/>
    </source>
</evidence>
<keyword evidence="3" id="KW-0067">ATP-binding</keyword>
<protein>
    <submittedName>
        <fullName evidence="6">Protein mrp</fullName>
    </submittedName>
</protein>
<organism evidence="6 7">
    <name type="scientific">Parachlamydia acanthamoebae</name>
    <dbReference type="NCBI Taxonomy" id="83552"/>
    <lineage>
        <taxon>Bacteria</taxon>
        <taxon>Pseudomonadati</taxon>
        <taxon>Chlamydiota</taxon>
        <taxon>Chlamydiia</taxon>
        <taxon>Parachlamydiales</taxon>
        <taxon>Parachlamydiaceae</taxon>
        <taxon>Parachlamydia</taxon>
    </lineage>
</organism>
<dbReference type="SUPFAM" id="SSF52540">
    <property type="entry name" value="P-loop containing nucleoside triphosphate hydrolases"/>
    <property type="match status" value="1"/>
</dbReference>
<dbReference type="InterPro" id="IPR000808">
    <property type="entry name" value="Mrp-like_CS"/>
</dbReference>
<keyword evidence="1" id="KW-0479">Metal-binding</keyword>
<evidence type="ECO:0000313" key="6">
    <source>
        <dbReference type="EMBL" id="KIA78487.1"/>
    </source>
</evidence>
<dbReference type="GO" id="GO:0140663">
    <property type="term" value="F:ATP-dependent FeS chaperone activity"/>
    <property type="evidence" value="ECO:0007669"/>
    <property type="project" value="InterPro"/>
</dbReference>
<dbReference type="Proteomes" id="UP000031307">
    <property type="component" value="Unassembled WGS sequence"/>
</dbReference>
<keyword evidence="2" id="KW-0547">Nucleotide-binding</keyword>
<dbReference type="InterPro" id="IPR044304">
    <property type="entry name" value="NUBPL-like"/>
</dbReference>
<evidence type="ECO:0000256" key="5">
    <source>
        <dbReference type="ARBA" id="ARBA00023014"/>
    </source>
</evidence>
<dbReference type="Pfam" id="PF10609">
    <property type="entry name" value="ParA"/>
    <property type="match status" value="1"/>
</dbReference>
<dbReference type="GO" id="GO:0051539">
    <property type="term" value="F:4 iron, 4 sulfur cluster binding"/>
    <property type="evidence" value="ECO:0007669"/>
    <property type="project" value="TreeGrafter"/>
</dbReference>
<dbReference type="Gene3D" id="3.40.50.300">
    <property type="entry name" value="P-loop containing nucleotide triphosphate hydrolases"/>
    <property type="match status" value="1"/>
</dbReference>
<comment type="caution">
    <text evidence="6">The sequence shown here is derived from an EMBL/GenBank/DDBJ whole genome shotgun (WGS) entry which is preliminary data.</text>
</comment>
<keyword evidence="5" id="KW-0411">Iron-sulfur</keyword>
<dbReference type="GO" id="GO:0046872">
    <property type="term" value="F:metal ion binding"/>
    <property type="evidence" value="ECO:0007669"/>
    <property type="project" value="UniProtKB-KW"/>
</dbReference>
<sequence length="237" mass="26014">MDCCGQFSCRSCQNRVISRPFRCGSLWAFGSYHDGPAPSNPSIRGGCGWKGNDYPFFKFGVKILSLGFFIEEARSIVWRGPMLHTTIQKFIQNIFWGHLDVLLIDLPPGTGDIPLSLSQLLTITGALIVSTPQEVAILDVIKVMNAFHQLEIPIVGLIENMAGFTAPDTGHTYALFGEGKVDDLARRFQTSLLGRIPFHPSIRIGGDEGVPAAFHSGQAGDPFHLIARELLQQSPTY</sequence>
<dbReference type="InterPro" id="IPR033756">
    <property type="entry name" value="YlxH/NBP35"/>
</dbReference>
<evidence type="ECO:0000256" key="1">
    <source>
        <dbReference type="ARBA" id="ARBA00022723"/>
    </source>
</evidence>
<accession>A0A0C1EBK6</accession>
<dbReference type="CDD" id="cd02037">
    <property type="entry name" value="Mrp_NBP35"/>
    <property type="match status" value="1"/>
</dbReference>
<dbReference type="AlphaFoldDB" id="A0A0C1EBK6"/>
<proteinExistence type="predicted"/>
<evidence type="ECO:0000313" key="7">
    <source>
        <dbReference type="Proteomes" id="UP000031307"/>
    </source>
</evidence>